<dbReference type="NCBIfam" id="TIGR01444">
    <property type="entry name" value="fkbM_fam"/>
    <property type="match status" value="1"/>
</dbReference>
<feature type="domain" description="Methyltransferase FkbM" evidence="1">
    <location>
        <begin position="53"/>
        <end position="203"/>
    </location>
</feature>
<keyword evidence="2" id="KW-0489">Methyltransferase</keyword>
<dbReference type="InterPro" id="IPR053188">
    <property type="entry name" value="FkbM_Methyltransferase"/>
</dbReference>
<dbReference type="EMBL" id="CP121194">
    <property type="protein sequence ID" value="XBH10319.1"/>
    <property type="molecule type" value="Genomic_DNA"/>
</dbReference>
<evidence type="ECO:0000313" key="2">
    <source>
        <dbReference type="EMBL" id="XBH10319.1"/>
    </source>
</evidence>
<dbReference type="GO" id="GO:0008171">
    <property type="term" value="F:O-methyltransferase activity"/>
    <property type="evidence" value="ECO:0007669"/>
    <property type="project" value="TreeGrafter"/>
</dbReference>
<accession>A0AAU7CY48</accession>
<proteinExistence type="predicted"/>
<protein>
    <submittedName>
        <fullName evidence="2">FkbM family methyltransferase</fullName>
    </submittedName>
</protein>
<dbReference type="AlphaFoldDB" id="A0AAU7CY48"/>
<dbReference type="Gene3D" id="3.40.50.150">
    <property type="entry name" value="Vaccinia Virus protein VP39"/>
    <property type="match status" value="1"/>
</dbReference>
<dbReference type="RefSeq" id="WP_348267826.1">
    <property type="nucleotide sequence ID" value="NZ_CP121194.1"/>
</dbReference>
<keyword evidence="2" id="KW-0808">Transferase</keyword>
<dbReference type="InterPro" id="IPR029063">
    <property type="entry name" value="SAM-dependent_MTases_sf"/>
</dbReference>
<dbReference type="Pfam" id="PF05050">
    <property type="entry name" value="Methyltransf_21"/>
    <property type="match status" value="1"/>
</dbReference>
<dbReference type="GO" id="GO:0032259">
    <property type="term" value="P:methylation"/>
    <property type="evidence" value="ECO:0007669"/>
    <property type="project" value="UniProtKB-KW"/>
</dbReference>
<dbReference type="SUPFAM" id="SSF53335">
    <property type="entry name" value="S-adenosyl-L-methionine-dependent methyltransferases"/>
    <property type="match status" value="1"/>
</dbReference>
<dbReference type="InterPro" id="IPR006342">
    <property type="entry name" value="FkbM_mtfrase"/>
</dbReference>
<dbReference type="PANTHER" id="PTHR36973">
    <property type="entry name" value="SLL1456 PROTEIN-RELATED"/>
    <property type="match status" value="1"/>
</dbReference>
<sequence length="250" mass="27879">MGFFRSQVVGSIKWVLDRQGLVLVSTSRFGSYPFADVKRLAAEWKYPVSTIFDVGANEGESTQEALKKFPKARVLGFEPHPATFAKLITKVGRNSRFQGFNVALGTDVGEVEMIEYDDSTTNSLTPNNPYSTRFKTRGRSIRVQETTLDTFCSEHSIDNIDLLKIEAEGLDLAVLQGTSVMLQKRAVKFVLVEFNYLLPRDGVSGGALMPCEDLLGPFGFRFVATYNDYISTGGEMFPVFKALFCLPPRR</sequence>
<organism evidence="2">
    <name type="scientific">Edaphobacter paludis</name>
    <dbReference type="NCBI Taxonomy" id="3035702"/>
    <lineage>
        <taxon>Bacteria</taxon>
        <taxon>Pseudomonadati</taxon>
        <taxon>Acidobacteriota</taxon>
        <taxon>Terriglobia</taxon>
        <taxon>Terriglobales</taxon>
        <taxon>Acidobacteriaceae</taxon>
        <taxon>Edaphobacter</taxon>
    </lineage>
</organism>
<dbReference type="KEGG" id="epl:P4G45_00945"/>
<gene>
    <name evidence="2" type="ORF">P4G45_00945</name>
</gene>
<reference evidence="2" key="1">
    <citation type="submission" date="2023-03" db="EMBL/GenBank/DDBJ databases">
        <title>Edaphobacter sp.</title>
        <authorList>
            <person name="Huber K.J."/>
            <person name="Papendorf J."/>
            <person name="Pilke C."/>
            <person name="Bunk B."/>
            <person name="Sproeer C."/>
            <person name="Pester M."/>
        </authorList>
    </citation>
    <scope>NUCLEOTIDE SEQUENCE</scope>
    <source>
        <strain evidence="2">DSM 109919</strain>
    </source>
</reference>
<evidence type="ECO:0000259" key="1">
    <source>
        <dbReference type="Pfam" id="PF05050"/>
    </source>
</evidence>
<dbReference type="PANTHER" id="PTHR36973:SF4">
    <property type="entry name" value="NODULATION PROTEIN"/>
    <property type="match status" value="1"/>
</dbReference>
<name>A0AAU7CY48_9BACT</name>